<keyword evidence="3" id="KW-1185">Reference proteome</keyword>
<feature type="compositionally biased region" description="Polar residues" evidence="1">
    <location>
        <begin position="52"/>
        <end position="62"/>
    </location>
</feature>
<evidence type="ECO:0000313" key="3">
    <source>
        <dbReference type="Proteomes" id="UP001215598"/>
    </source>
</evidence>
<gene>
    <name evidence="2" type="ORF">B0H16DRAFT_1727353</name>
</gene>
<evidence type="ECO:0000256" key="1">
    <source>
        <dbReference type="SAM" id="MobiDB-lite"/>
    </source>
</evidence>
<proteinExistence type="predicted"/>
<organism evidence="2 3">
    <name type="scientific">Mycena metata</name>
    <dbReference type="NCBI Taxonomy" id="1033252"/>
    <lineage>
        <taxon>Eukaryota</taxon>
        <taxon>Fungi</taxon>
        <taxon>Dikarya</taxon>
        <taxon>Basidiomycota</taxon>
        <taxon>Agaricomycotina</taxon>
        <taxon>Agaricomycetes</taxon>
        <taxon>Agaricomycetidae</taxon>
        <taxon>Agaricales</taxon>
        <taxon>Marasmiineae</taxon>
        <taxon>Mycenaceae</taxon>
        <taxon>Mycena</taxon>
    </lineage>
</organism>
<feature type="region of interest" description="Disordered" evidence="1">
    <location>
        <begin position="1"/>
        <end position="62"/>
    </location>
</feature>
<reference evidence="2" key="1">
    <citation type="submission" date="2023-03" db="EMBL/GenBank/DDBJ databases">
        <title>Massive genome expansion in bonnet fungi (Mycena s.s.) driven by repeated elements and novel gene families across ecological guilds.</title>
        <authorList>
            <consortium name="Lawrence Berkeley National Laboratory"/>
            <person name="Harder C.B."/>
            <person name="Miyauchi S."/>
            <person name="Viragh M."/>
            <person name="Kuo A."/>
            <person name="Thoen E."/>
            <person name="Andreopoulos B."/>
            <person name="Lu D."/>
            <person name="Skrede I."/>
            <person name="Drula E."/>
            <person name="Henrissat B."/>
            <person name="Morin E."/>
            <person name="Kohler A."/>
            <person name="Barry K."/>
            <person name="LaButti K."/>
            <person name="Morin E."/>
            <person name="Salamov A."/>
            <person name="Lipzen A."/>
            <person name="Mereny Z."/>
            <person name="Hegedus B."/>
            <person name="Baldrian P."/>
            <person name="Stursova M."/>
            <person name="Weitz H."/>
            <person name="Taylor A."/>
            <person name="Grigoriev I.V."/>
            <person name="Nagy L.G."/>
            <person name="Martin F."/>
            <person name="Kauserud H."/>
        </authorList>
    </citation>
    <scope>NUCLEOTIDE SEQUENCE</scope>
    <source>
        <strain evidence="2">CBHHK182m</strain>
    </source>
</reference>
<protein>
    <submittedName>
        <fullName evidence="2">Uncharacterized protein</fullName>
    </submittedName>
</protein>
<evidence type="ECO:0000313" key="2">
    <source>
        <dbReference type="EMBL" id="KAJ7744077.1"/>
    </source>
</evidence>
<dbReference type="EMBL" id="JARKIB010000088">
    <property type="protein sequence ID" value="KAJ7744077.1"/>
    <property type="molecule type" value="Genomic_DNA"/>
</dbReference>
<dbReference type="Proteomes" id="UP001215598">
    <property type="component" value="Unassembled WGS sequence"/>
</dbReference>
<dbReference type="AlphaFoldDB" id="A0AAD7IJ53"/>
<accession>A0AAD7IJ53</accession>
<name>A0AAD7IJ53_9AGAR</name>
<comment type="caution">
    <text evidence="2">The sequence shown here is derived from an EMBL/GenBank/DDBJ whole genome shotgun (WGS) entry which is preliminary data.</text>
</comment>
<sequence length="159" mass="17045">MSSRATTPDDPLSDIFGAMDQESPVAPPRLEKRAHTALNDDSDEEDAAAATVQGSTSTPTVSSNAVVGACRYAEHKHLKTAQVAAVEAFLNDTAWKRKTFFKSPGHSAISSTFRHILDNDQAKHGSADYRPEEETVDLFQQQVDDLIDANAADASSVAA</sequence>